<organism evidence="2 3">
    <name type="scientific">Chryseobacterium suipulveris</name>
    <dbReference type="NCBI Taxonomy" id="2929800"/>
    <lineage>
        <taxon>Bacteria</taxon>
        <taxon>Pseudomonadati</taxon>
        <taxon>Bacteroidota</taxon>
        <taxon>Flavobacteriia</taxon>
        <taxon>Flavobacteriales</taxon>
        <taxon>Weeksellaceae</taxon>
        <taxon>Chryseobacterium group</taxon>
        <taxon>Chryseobacterium</taxon>
    </lineage>
</organism>
<dbReference type="EMBL" id="CP094532">
    <property type="protein sequence ID" value="UOE42185.1"/>
    <property type="molecule type" value="Genomic_DNA"/>
</dbReference>
<dbReference type="Proteomes" id="UP000831460">
    <property type="component" value="Chromosome"/>
</dbReference>
<reference evidence="2 3" key="1">
    <citation type="submission" date="2022-03" db="EMBL/GenBank/DDBJ databases">
        <title>Chryseobacterium sp. isolated from particulate matters in swine house.</title>
        <authorList>
            <person name="Won M."/>
            <person name="Kim S.-J."/>
            <person name="Kwon S.-W."/>
        </authorList>
    </citation>
    <scope>NUCLEOTIDE SEQUENCE [LARGE SCALE GENOMIC DNA]</scope>
    <source>
        <strain evidence="2 3">SC2-2</strain>
    </source>
</reference>
<protein>
    <submittedName>
        <fullName evidence="2">Uncharacterized protein</fullName>
    </submittedName>
</protein>
<sequence>MRDKPTHSKIKAMTTKEKRQKEEQKLIKRAIDMYIFVHGKEPKSWWCTSAGRARTLLDYYKSEFNIIG</sequence>
<evidence type="ECO:0000313" key="2">
    <source>
        <dbReference type="EMBL" id="UOE42185.1"/>
    </source>
</evidence>
<proteinExistence type="predicted"/>
<dbReference type="RefSeq" id="WP_243551154.1">
    <property type="nucleotide sequence ID" value="NZ_CP094532.1"/>
</dbReference>
<accession>A0ABY4BSL2</accession>
<gene>
    <name evidence="2" type="ORF">MTP09_05990</name>
</gene>
<keyword evidence="3" id="KW-1185">Reference proteome</keyword>
<feature type="region of interest" description="Disordered" evidence="1">
    <location>
        <begin position="1"/>
        <end position="22"/>
    </location>
</feature>
<evidence type="ECO:0000313" key="3">
    <source>
        <dbReference type="Proteomes" id="UP000831460"/>
    </source>
</evidence>
<name>A0ABY4BSL2_9FLAO</name>
<evidence type="ECO:0000256" key="1">
    <source>
        <dbReference type="SAM" id="MobiDB-lite"/>
    </source>
</evidence>